<dbReference type="InterPro" id="IPR051675">
    <property type="entry name" value="Endo/Exo/Phosphatase_dom_1"/>
</dbReference>
<keyword evidence="1" id="KW-0378">Hydrolase</keyword>
<dbReference type="InParanoid" id="A0A194R6C6"/>
<keyword evidence="1" id="KW-0540">Nuclease</keyword>
<dbReference type="InterPro" id="IPR010994">
    <property type="entry name" value="RuvA_2-like"/>
</dbReference>
<protein>
    <submittedName>
        <fullName evidence="1">Endonuclease/exonuclease/phosphatase family domain-containing protein 1</fullName>
    </submittedName>
</protein>
<dbReference type="GO" id="GO:0004527">
    <property type="term" value="F:exonuclease activity"/>
    <property type="evidence" value="ECO:0007669"/>
    <property type="project" value="UniProtKB-KW"/>
</dbReference>
<keyword evidence="1" id="KW-0269">Exonuclease</keyword>
<dbReference type="Gene3D" id="1.10.150.320">
    <property type="entry name" value="Photosystem II 12 kDa extrinsic protein"/>
    <property type="match status" value="1"/>
</dbReference>
<dbReference type="EMBL" id="KQ460644">
    <property type="protein sequence ID" value="KPJ13222.1"/>
    <property type="molecule type" value="Genomic_DNA"/>
</dbReference>
<accession>A0A194R6C6</accession>
<name>A0A194R6C6_PAPMA</name>
<dbReference type="Pfam" id="PF12836">
    <property type="entry name" value="HHH_3"/>
    <property type="match status" value="2"/>
</dbReference>
<dbReference type="InterPro" id="IPR036691">
    <property type="entry name" value="Endo/exonu/phosph_ase_sf"/>
</dbReference>
<sequence length="648" mass="72136">MGQSPSSVRSKSSRRSFRGFVRRTKLNKSSLSHTFNLPPSEEYPELMNVNTATEEQLMTLPGVTRQLAREIVRHRQMIGRFKRVDDLALVSGIGAEKLELLRPEICTNTRRQISRASSCTHSLDSVRFTGENKLCSINSSSVFQLQCVPGLNQEIAANIVDYRNKKGPFKSLDDLIKVRGMDIVRLSTVKHHLSLEPRKCESVQLLANGHTLGWTEDSLNELSLNGMRDVRTPHRKSLSMPNKLPIILPNGFATAPVNDILDLLAAYSHRPVVEELFTYERDGVRCCRIASWNLHQLSIEKITNPGVREVVCRTILENKLSIIAIQDVLEPAALKVICEELNSPSLRRVREWRCNSHKWDYCANDRADGPSLGFIYEASHKGVTVEDVGVDQLHLLSEAVDAKRLSEALTSLRTDDRLASPQVFDKYALTISNVNNQGKSVRSARKTKNIRFRVYDLYTSMFLICGRPVIVVNVQCREPLTEEQCARLDGVAVLAIACKLPLLFAGDFHRWDNVHLFLICGRPVIVVNIQCREPLTEEQCTRLDGVAVLAIACKLPLLFAGDFHRWDNVHLLKNCESVLDESVPTKVDAASGGQSAILTAGEVATSGCNGHAAAIRSGLSHLAIPRGWSWGGPASPHCPVWAEINIPD</sequence>
<keyword evidence="2" id="KW-1185">Reference proteome</keyword>
<dbReference type="Gene3D" id="1.10.150.280">
    <property type="entry name" value="AF1531-like domain"/>
    <property type="match status" value="1"/>
</dbReference>
<dbReference type="PANTHER" id="PTHR21180">
    <property type="entry name" value="ENDONUCLEASE/EXONUCLEASE/PHOSPHATASE FAMILY DOMAIN-CONTAINING PROTEIN 1"/>
    <property type="match status" value="1"/>
</dbReference>
<dbReference type="SUPFAM" id="SSF47781">
    <property type="entry name" value="RuvA domain 2-like"/>
    <property type="match status" value="2"/>
</dbReference>
<proteinExistence type="predicted"/>
<gene>
    <name evidence="1" type="ORF">RR48_06720</name>
</gene>
<keyword evidence="1" id="KW-0255">Endonuclease</keyword>
<evidence type="ECO:0000313" key="2">
    <source>
        <dbReference type="Proteomes" id="UP000053240"/>
    </source>
</evidence>
<dbReference type="STRING" id="76193.A0A194R6C6"/>
<dbReference type="SUPFAM" id="SSF56219">
    <property type="entry name" value="DNase I-like"/>
    <property type="match status" value="1"/>
</dbReference>
<dbReference type="PANTHER" id="PTHR21180:SF32">
    <property type="entry name" value="ENDONUCLEASE_EXONUCLEASE_PHOSPHATASE FAMILY DOMAIN-CONTAINING PROTEIN 1"/>
    <property type="match status" value="1"/>
</dbReference>
<dbReference type="GO" id="GO:0004519">
    <property type="term" value="F:endonuclease activity"/>
    <property type="evidence" value="ECO:0007669"/>
    <property type="project" value="UniProtKB-KW"/>
</dbReference>
<reference evidence="1 2" key="1">
    <citation type="journal article" date="2015" name="Nat. Commun.">
        <title>Outbred genome sequencing and CRISPR/Cas9 gene editing in butterflies.</title>
        <authorList>
            <person name="Li X."/>
            <person name="Fan D."/>
            <person name="Zhang W."/>
            <person name="Liu G."/>
            <person name="Zhang L."/>
            <person name="Zhao L."/>
            <person name="Fang X."/>
            <person name="Chen L."/>
            <person name="Dong Y."/>
            <person name="Chen Y."/>
            <person name="Ding Y."/>
            <person name="Zhao R."/>
            <person name="Feng M."/>
            <person name="Zhu Y."/>
            <person name="Feng Y."/>
            <person name="Jiang X."/>
            <person name="Zhu D."/>
            <person name="Xiang H."/>
            <person name="Feng X."/>
            <person name="Li S."/>
            <person name="Wang J."/>
            <person name="Zhang G."/>
            <person name="Kronforst M.R."/>
            <person name="Wang W."/>
        </authorList>
    </citation>
    <scope>NUCLEOTIDE SEQUENCE [LARGE SCALE GENOMIC DNA]</scope>
    <source>
        <strain evidence="1">Ya'a_city_454_Pm</strain>
        <tissue evidence="1">Whole body</tissue>
    </source>
</reference>
<evidence type="ECO:0000313" key="1">
    <source>
        <dbReference type="EMBL" id="KPJ13222.1"/>
    </source>
</evidence>
<dbReference type="Proteomes" id="UP000053240">
    <property type="component" value="Unassembled WGS sequence"/>
</dbReference>
<organism evidence="1 2">
    <name type="scientific">Papilio machaon</name>
    <name type="common">Old World swallowtail butterfly</name>
    <dbReference type="NCBI Taxonomy" id="76193"/>
    <lineage>
        <taxon>Eukaryota</taxon>
        <taxon>Metazoa</taxon>
        <taxon>Ecdysozoa</taxon>
        <taxon>Arthropoda</taxon>
        <taxon>Hexapoda</taxon>
        <taxon>Insecta</taxon>
        <taxon>Pterygota</taxon>
        <taxon>Neoptera</taxon>
        <taxon>Endopterygota</taxon>
        <taxon>Lepidoptera</taxon>
        <taxon>Glossata</taxon>
        <taxon>Ditrysia</taxon>
        <taxon>Papilionoidea</taxon>
        <taxon>Papilionidae</taxon>
        <taxon>Papilioninae</taxon>
        <taxon>Papilio</taxon>
    </lineage>
</organism>
<dbReference type="Gene3D" id="3.60.10.10">
    <property type="entry name" value="Endonuclease/exonuclease/phosphatase"/>
    <property type="match status" value="1"/>
</dbReference>
<dbReference type="AlphaFoldDB" id="A0A194R6C6"/>